<sequence length="521" mass="56068">MAESKGPEKLYKEPAVRVPTLSRLSTIAKSLGLEMEESELMAYRGAISDILADTYQRLYELPDPKLPVKYPRTPGYRPSPEDNPYNAWYWRCDIKGASSGKLHGKTVAVKDNTCVAGVPMMNGSLTLEGFVPDVDATVVTRILDAGGHIVGKSCVENLCCSGGSFTAATGPVVNPHNKTRMSGGSSSGSAALVAGGQVDMATGGDQGGSIRIPAACCGIVGLKPTYGLVPYTGIMPIEFTLDHTGPMARTVYDTALMLEVMAGYDGGLDPRQPRDLKVPEYTSLLTGKIDNLKIGILKEGFGLKNSEADVDKMVREAAEQLGTAGGAVVEEVSVPMHSDGTQIFGPILQIGGDRMMFEGAGFGTSAEMYYDTTLQEAFSRGLKCHSNDLSKSCKLVRLIAKYLHEDYNSVFYGKAQNLGRELCKAYDAALEKYDVLILPTIPKKAPVFPQENPPMEEYLERAFESIPNTSPTNITGHPALSINAGFSDGLPVGMMIVGRKFDEVTVLNVAFAYEKIRDTKI</sequence>
<gene>
    <name evidence="3" type="ORF">PMEA_00023392</name>
</gene>
<accession>A0AAU9XGX7</accession>
<dbReference type="Gene3D" id="3.90.1300.10">
    <property type="entry name" value="Amidase signature (AS) domain"/>
    <property type="match status" value="1"/>
</dbReference>
<dbReference type="GO" id="GO:0003824">
    <property type="term" value="F:catalytic activity"/>
    <property type="evidence" value="ECO:0007669"/>
    <property type="project" value="InterPro"/>
</dbReference>
<dbReference type="InterPro" id="IPR036928">
    <property type="entry name" value="AS_sf"/>
</dbReference>
<dbReference type="SUPFAM" id="SSF75304">
    <property type="entry name" value="Amidase signature (AS) enzymes"/>
    <property type="match status" value="1"/>
</dbReference>
<comment type="caution">
    <text evidence="3">The sequence shown here is derived from an EMBL/GenBank/DDBJ whole genome shotgun (WGS) entry which is preliminary data.</text>
</comment>
<proteinExistence type="inferred from homology"/>
<dbReference type="AlphaFoldDB" id="A0AAU9XGX7"/>
<name>A0AAU9XGX7_9CNID</name>
<evidence type="ECO:0000256" key="1">
    <source>
        <dbReference type="ARBA" id="ARBA00009199"/>
    </source>
</evidence>
<dbReference type="NCBIfam" id="NF005565">
    <property type="entry name" value="PRK07235.1"/>
    <property type="match status" value="1"/>
</dbReference>
<comment type="similarity">
    <text evidence="1">Belongs to the amidase family.</text>
</comment>
<dbReference type="InterPro" id="IPR023631">
    <property type="entry name" value="Amidase_dom"/>
</dbReference>
<dbReference type="PANTHER" id="PTHR11895">
    <property type="entry name" value="TRANSAMIDASE"/>
    <property type="match status" value="1"/>
</dbReference>
<dbReference type="PANTHER" id="PTHR11895:SF170">
    <property type="entry name" value="AMIDASE"/>
    <property type="match status" value="1"/>
</dbReference>
<reference evidence="3 4" key="1">
    <citation type="submission" date="2022-05" db="EMBL/GenBank/DDBJ databases">
        <authorList>
            <consortium name="Genoscope - CEA"/>
            <person name="William W."/>
        </authorList>
    </citation>
    <scope>NUCLEOTIDE SEQUENCE [LARGE SCALE GENOMIC DNA]</scope>
</reference>
<organism evidence="3 4">
    <name type="scientific">Pocillopora meandrina</name>
    <dbReference type="NCBI Taxonomy" id="46732"/>
    <lineage>
        <taxon>Eukaryota</taxon>
        <taxon>Metazoa</taxon>
        <taxon>Cnidaria</taxon>
        <taxon>Anthozoa</taxon>
        <taxon>Hexacorallia</taxon>
        <taxon>Scleractinia</taxon>
        <taxon>Astrocoeniina</taxon>
        <taxon>Pocilloporidae</taxon>
        <taxon>Pocillopora</taxon>
    </lineage>
</organism>
<evidence type="ECO:0000259" key="2">
    <source>
        <dbReference type="Pfam" id="PF01425"/>
    </source>
</evidence>
<dbReference type="Proteomes" id="UP001159428">
    <property type="component" value="Unassembled WGS sequence"/>
</dbReference>
<evidence type="ECO:0000313" key="4">
    <source>
        <dbReference type="Proteomes" id="UP001159428"/>
    </source>
</evidence>
<evidence type="ECO:0000313" key="3">
    <source>
        <dbReference type="EMBL" id="CAH3147425.1"/>
    </source>
</evidence>
<dbReference type="InterPro" id="IPR000120">
    <property type="entry name" value="Amidase"/>
</dbReference>
<keyword evidence="4" id="KW-1185">Reference proteome</keyword>
<protein>
    <recommendedName>
        <fullName evidence="2">Amidase domain-containing protein</fullName>
    </recommendedName>
</protein>
<feature type="domain" description="Amidase" evidence="2">
    <location>
        <begin position="96"/>
        <end position="507"/>
    </location>
</feature>
<dbReference type="InterPro" id="IPR020556">
    <property type="entry name" value="Amidase_CS"/>
</dbReference>
<dbReference type="PROSITE" id="PS00571">
    <property type="entry name" value="AMIDASES"/>
    <property type="match status" value="1"/>
</dbReference>
<dbReference type="Pfam" id="PF01425">
    <property type="entry name" value="Amidase"/>
    <property type="match status" value="1"/>
</dbReference>
<dbReference type="EMBL" id="CALNXJ010000043">
    <property type="protein sequence ID" value="CAH3147425.1"/>
    <property type="molecule type" value="Genomic_DNA"/>
</dbReference>